<feature type="domain" description="Flagellar basal body rod protein N-terminal" evidence="7">
    <location>
        <begin position="21"/>
        <end position="36"/>
    </location>
</feature>
<comment type="similarity">
    <text evidence="2 6">Belongs to the flagella basal body rod proteins family.</text>
</comment>
<comment type="subcellular location">
    <subcellularLocation>
        <location evidence="1 6">Bacterial flagellum basal body</location>
    </subcellularLocation>
</comment>
<dbReference type="InterPro" id="IPR001444">
    <property type="entry name" value="Flag_bb_rod_N"/>
</dbReference>
<reference evidence="8 9" key="1">
    <citation type="submission" date="2019-10" db="EMBL/GenBank/DDBJ databases">
        <title>Complete genome sequences for adaption low water activity.</title>
        <authorList>
            <person name="Zhao L."/>
            <person name="Zhong J."/>
        </authorList>
    </citation>
    <scope>NUCLEOTIDE SEQUENCE [LARGE SCALE GENOMIC DNA]</scope>
    <source>
        <strain evidence="8 9">FDU301</strain>
        <plasmid evidence="9">pfdu301a</plasmid>
    </source>
</reference>
<evidence type="ECO:0000256" key="6">
    <source>
        <dbReference type="PIRNR" id="PIRNR002889"/>
    </source>
</evidence>
<geneLocation type="plasmid" evidence="9">
    <name>pfdu301a</name>
</geneLocation>
<name>A0A6M6E7R3_PRIMG</name>
<keyword evidence="8" id="KW-0969">Cilium</keyword>
<dbReference type="RefSeq" id="WP_171778592.1">
    <property type="nucleotide sequence ID" value="NZ_CP045273.1"/>
</dbReference>
<keyword evidence="8" id="KW-0966">Cell projection</keyword>
<dbReference type="InterPro" id="IPR006300">
    <property type="entry name" value="FlgB"/>
</dbReference>
<dbReference type="PIRSF" id="PIRSF002889">
    <property type="entry name" value="Rod_FlgB"/>
    <property type="match status" value="1"/>
</dbReference>
<sequence length="127" mass="14213">MFGDFIPYVNDVMDYSSVNRKVIADNISNYNTPGYKAKTLRFEQIVNSESGIPLNMTNEKHISNHLSSLSLPAYKEVETSDGSSRVDGNNVNQTVEMINMLKNNSMFTNSVNAINKEFSLIKIAIGR</sequence>
<proteinExistence type="inferred from homology"/>
<keyword evidence="4 6" id="KW-0975">Bacterial flagellum</keyword>
<dbReference type="Proteomes" id="UP000501076">
    <property type="component" value="Plasmid pFDU301A"/>
</dbReference>
<accession>A0A6M6E7R3</accession>
<dbReference type="Pfam" id="PF00460">
    <property type="entry name" value="Flg_bb_rod"/>
    <property type="match status" value="1"/>
</dbReference>
<evidence type="ECO:0000313" key="9">
    <source>
        <dbReference type="Proteomes" id="UP000501076"/>
    </source>
</evidence>
<evidence type="ECO:0000256" key="5">
    <source>
        <dbReference type="ARBA" id="ARBA00024934"/>
    </source>
</evidence>
<evidence type="ECO:0000256" key="3">
    <source>
        <dbReference type="ARBA" id="ARBA00014376"/>
    </source>
</evidence>
<organism evidence="8 9">
    <name type="scientific">Priestia megaterium</name>
    <name type="common">Bacillus megaterium</name>
    <dbReference type="NCBI Taxonomy" id="1404"/>
    <lineage>
        <taxon>Bacteria</taxon>
        <taxon>Bacillati</taxon>
        <taxon>Bacillota</taxon>
        <taxon>Bacilli</taxon>
        <taxon>Bacillales</taxon>
        <taxon>Bacillaceae</taxon>
        <taxon>Priestia</taxon>
    </lineage>
</organism>
<dbReference type="GO" id="GO:0030694">
    <property type="term" value="C:bacterial-type flagellum basal body, rod"/>
    <property type="evidence" value="ECO:0007669"/>
    <property type="project" value="InterPro"/>
</dbReference>
<dbReference type="AlphaFoldDB" id="A0A6M6E7R3"/>
<keyword evidence="8" id="KW-0614">Plasmid</keyword>
<evidence type="ECO:0000259" key="7">
    <source>
        <dbReference type="Pfam" id="PF00460"/>
    </source>
</evidence>
<evidence type="ECO:0000313" key="8">
    <source>
        <dbReference type="EMBL" id="QJX80597.1"/>
    </source>
</evidence>
<comment type="function">
    <text evidence="5 6">Structural component of flagellum, the bacterial motility apparatus. Part of the rod structure of flagellar basal body.</text>
</comment>
<dbReference type="EMBL" id="CP045273">
    <property type="protein sequence ID" value="QJX80597.1"/>
    <property type="molecule type" value="Genomic_DNA"/>
</dbReference>
<evidence type="ECO:0000256" key="2">
    <source>
        <dbReference type="ARBA" id="ARBA00009677"/>
    </source>
</evidence>
<comment type="subunit">
    <text evidence="6">The basal body constitutes a major portion of the flagellar organelle and consists of a number of rings mounted on a central rod.</text>
</comment>
<dbReference type="NCBIfam" id="TIGR01396">
    <property type="entry name" value="FlgB"/>
    <property type="match status" value="1"/>
</dbReference>
<dbReference type="GO" id="GO:0071973">
    <property type="term" value="P:bacterial-type flagellum-dependent cell motility"/>
    <property type="evidence" value="ECO:0007669"/>
    <property type="project" value="InterPro"/>
</dbReference>
<evidence type="ECO:0000256" key="4">
    <source>
        <dbReference type="ARBA" id="ARBA00023143"/>
    </source>
</evidence>
<protein>
    <recommendedName>
        <fullName evidence="3 6">Flagellar basal body rod protein FlgB</fullName>
    </recommendedName>
</protein>
<evidence type="ECO:0000256" key="1">
    <source>
        <dbReference type="ARBA" id="ARBA00004117"/>
    </source>
</evidence>
<keyword evidence="8" id="KW-0282">Flagellum</keyword>
<gene>
    <name evidence="8" type="primary">flgB</name>
    <name evidence="8" type="ORF">FDZ14_31395</name>
</gene>